<keyword evidence="2" id="KW-0808">Transferase</keyword>
<dbReference type="Pfam" id="PF08241">
    <property type="entry name" value="Methyltransf_11"/>
    <property type="match status" value="1"/>
</dbReference>
<dbReference type="SUPFAM" id="SSF53335">
    <property type="entry name" value="S-adenosyl-L-methionine-dependent methyltransferases"/>
    <property type="match status" value="1"/>
</dbReference>
<reference evidence="2 3" key="1">
    <citation type="submission" date="2016-10" db="EMBL/GenBank/DDBJ databases">
        <authorList>
            <person name="de Groot N.N."/>
        </authorList>
    </citation>
    <scope>NUCLEOTIDE SEQUENCE [LARGE SCALE GENOMIC DNA]</scope>
    <source>
        <strain evidence="2 3">DSM 43357</strain>
    </source>
</reference>
<evidence type="ECO:0000313" key="2">
    <source>
        <dbReference type="EMBL" id="SEK22493.1"/>
    </source>
</evidence>
<dbReference type="CDD" id="cd02440">
    <property type="entry name" value="AdoMet_MTases"/>
    <property type="match status" value="1"/>
</dbReference>
<dbReference type="RefSeq" id="WP_091097384.1">
    <property type="nucleotide sequence ID" value="NZ_FOBF01000001.1"/>
</dbReference>
<dbReference type="Proteomes" id="UP000198953">
    <property type="component" value="Unassembled WGS sequence"/>
</dbReference>
<protein>
    <submittedName>
        <fullName evidence="2">Methyltransferase domain-containing protein</fullName>
    </submittedName>
</protein>
<feature type="domain" description="Methyltransferase type 11" evidence="1">
    <location>
        <begin position="134"/>
        <end position="182"/>
    </location>
</feature>
<dbReference type="GO" id="GO:0008757">
    <property type="term" value="F:S-adenosylmethionine-dependent methyltransferase activity"/>
    <property type="evidence" value="ECO:0007669"/>
    <property type="project" value="InterPro"/>
</dbReference>
<dbReference type="EMBL" id="FOBF01000001">
    <property type="protein sequence ID" value="SEK22493.1"/>
    <property type="molecule type" value="Genomic_DNA"/>
</dbReference>
<dbReference type="InterPro" id="IPR029063">
    <property type="entry name" value="SAM-dependent_MTases_sf"/>
</dbReference>
<evidence type="ECO:0000259" key="1">
    <source>
        <dbReference type="Pfam" id="PF08241"/>
    </source>
</evidence>
<accession>A0A1H7F8P2</accession>
<organism evidence="2 3">
    <name type="scientific">Nonomuraea pusilla</name>
    <dbReference type="NCBI Taxonomy" id="46177"/>
    <lineage>
        <taxon>Bacteria</taxon>
        <taxon>Bacillati</taxon>
        <taxon>Actinomycetota</taxon>
        <taxon>Actinomycetes</taxon>
        <taxon>Streptosporangiales</taxon>
        <taxon>Streptosporangiaceae</taxon>
        <taxon>Nonomuraea</taxon>
    </lineage>
</organism>
<dbReference type="Gene3D" id="3.40.50.150">
    <property type="entry name" value="Vaccinia Virus protein VP39"/>
    <property type="match status" value="1"/>
</dbReference>
<evidence type="ECO:0000313" key="3">
    <source>
        <dbReference type="Proteomes" id="UP000198953"/>
    </source>
</evidence>
<dbReference type="STRING" id="46177.SAMN05660976_00016"/>
<dbReference type="OrthoDB" id="9810247at2"/>
<keyword evidence="2" id="KW-0489">Methyltransferase</keyword>
<proteinExistence type="predicted"/>
<gene>
    <name evidence="2" type="ORF">SAMN05660976_00016</name>
</gene>
<dbReference type="GO" id="GO:0032259">
    <property type="term" value="P:methylation"/>
    <property type="evidence" value="ECO:0007669"/>
    <property type="project" value="UniProtKB-KW"/>
</dbReference>
<name>A0A1H7F8P2_9ACTN</name>
<dbReference type="InterPro" id="IPR013216">
    <property type="entry name" value="Methyltransf_11"/>
</dbReference>
<keyword evidence="3" id="KW-1185">Reference proteome</keyword>
<dbReference type="AlphaFoldDB" id="A0A1H7F8P2"/>
<sequence length="287" mass="31544">MTATAVAASPLDRLAAVLACPSCHGPLDGGYACLPCGVRGDRRGGQLRFGGFHEAETRDDPLNRMKETVKRRFGRVYPLAIQVVSPVLLRRFVRPFLAGFDLDRELVADLGCGTNRYDPRLLCVDGSAYANVDLVSDLRALPLGDATLDGLVSVAVLEHVPDPQAHVREMWRVLKPGGRLVCYVPFMQPFHASPYDYQRYTRPGMERLFADFAAVDVRTGAGPTSAMLWVVQEWLALLLSCGSSRLYRLLTPLMWLLSPLKLLDVLLARHPDAAVVASGFVVEARKA</sequence>